<proteinExistence type="predicted"/>
<dbReference type="Pfam" id="PF00530">
    <property type="entry name" value="SRCR"/>
    <property type="match status" value="1"/>
</dbReference>
<name>A0A913Z839_PATMI</name>
<dbReference type="SUPFAM" id="SSF56487">
    <property type="entry name" value="SRCR-like"/>
    <property type="match status" value="1"/>
</dbReference>
<reference evidence="6" key="1">
    <citation type="submission" date="2022-11" db="UniProtKB">
        <authorList>
            <consortium name="EnsemblMetazoa"/>
        </authorList>
    </citation>
    <scope>IDENTIFICATION</scope>
</reference>
<dbReference type="AlphaFoldDB" id="A0A913Z839"/>
<feature type="signal peptide" evidence="4">
    <location>
        <begin position="1"/>
        <end position="25"/>
    </location>
</feature>
<dbReference type="PRINTS" id="PR00258">
    <property type="entry name" value="SPERACTRCPTR"/>
</dbReference>
<dbReference type="GeneID" id="119721259"/>
<dbReference type="RefSeq" id="XP_038047171.1">
    <property type="nucleotide sequence ID" value="XM_038191243.1"/>
</dbReference>
<dbReference type="EnsemblMetazoa" id="XM_038191243.1">
    <property type="protein sequence ID" value="XP_038047171.1"/>
    <property type="gene ID" value="LOC119721259"/>
</dbReference>
<dbReference type="FunFam" id="3.10.250.10:FF:000001">
    <property type="entry name" value="Lysyl oxidase 4 isoform X1"/>
    <property type="match status" value="1"/>
</dbReference>
<sequence length="217" mass="23609">MLFRFASSLLWTAAFVNFGALGVSAKTCYYGQEPDPSRGGKLRWTVSLGAGAGGDLCSCTSLRPGALSVITPSRRGQPLYTDRPVFTDDQQEIMDLFDCHADGSIRLVDGNGHLNPIEGRVEVYYGSEWGTVCDDFWNKYDGIVVCRQLGYSYPYVQEVLPLAHFGKGKGPIHLDNVRCLGSEASLAGCRHVGWGVHDCFHYEDAGVRCATNVSSAA</sequence>
<comment type="caution">
    <text evidence="3">Lacks conserved residue(s) required for the propagation of feature annotation.</text>
</comment>
<dbReference type="GO" id="GO:0016020">
    <property type="term" value="C:membrane"/>
    <property type="evidence" value="ECO:0007669"/>
    <property type="project" value="InterPro"/>
</dbReference>
<evidence type="ECO:0000256" key="2">
    <source>
        <dbReference type="ARBA" id="ARBA00023157"/>
    </source>
</evidence>
<keyword evidence="2 3" id="KW-1015">Disulfide bond</keyword>
<protein>
    <recommendedName>
        <fullName evidence="5">SRCR domain-containing protein</fullName>
    </recommendedName>
</protein>
<feature type="domain" description="SRCR" evidence="5">
    <location>
        <begin position="105"/>
        <end position="210"/>
    </location>
</feature>
<dbReference type="PANTHER" id="PTHR48071:SF28">
    <property type="entry name" value="SRCR DOMAIN-CONTAINING PROTEIN"/>
    <property type="match status" value="1"/>
</dbReference>
<evidence type="ECO:0000313" key="7">
    <source>
        <dbReference type="Proteomes" id="UP000887568"/>
    </source>
</evidence>
<dbReference type="Proteomes" id="UP000887568">
    <property type="component" value="Unplaced"/>
</dbReference>
<dbReference type="OrthoDB" id="536948at2759"/>
<dbReference type="SMART" id="SM00202">
    <property type="entry name" value="SR"/>
    <property type="match status" value="1"/>
</dbReference>
<feature type="disulfide bond" evidence="3">
    <location>
        <begin position="179"/>
        <end position="189"/>
    </location>
</feature>
<evidence type="ECO:0000256" key="1">
    <source>
        <dbReference type="ARBA" id="ARBA00022729"/>
    </source>
</evidence>
<dbReference type="PROSITE" id="PS50287">
    <property type="entry name" value="SRCR_2"/>
    <property type="match status" value="1"/>
</dbReference>
<accession>A0A913Z839</accession>
<evidence type="ECO:0000256" key="3">
    <source>
        <dbReference type="PROSITE-ProRule" id="PRU00196"/>
    </source>
</evidence>
<evidence type="ECO:0000256" key="4">
    <source>
        <dbReference type="SAM" id="SignalP"/>
    </source>
</evidence>
<feature type="chain" id="PRO_5037066608" description="SRCR domain-containing protein" evidence="4">
    <location>
        <begin position="26"/>
        <end position="217"/>
    </location>
</feature>
<keyword evidence="1 4" id="KW-0732">Signal</keyword>
<dbReference type="InterPro" id="IPR036772">
    <property type="entry name" value="SRCR-like_dom_sf"/>
</dbReference>
<organism evidence="6 7">
    <name type="scientific">Patiria miniata</name>
    <name type="common">Bat star</name>
    <name type="synonym">Asterina miniata</name>
    <dbReference type="NCBI Taxonomy" id="46514"/>
    <lineage>
        <taxon>Eukaryota</taxon>
        <taxon>Metazoa</taxon>
        <taxon>Echinodermata</taxon>
        <taxon>Eleutherozoa</taxon>
        <taxon>Asterozoa</taxon>
        <taxon>Asteroidea</taxon>
        <taxon>Valvatacea</taxon>
        <taxon>Valvatida</taxon>
        <taxon>Asterinidae</taxon>
        <taxon>Patiria</taxon>
    </lineage>
</organism>
<evidence type="ECO:0000259" key="5">
    <source>
        <dbReference type="PROSITE" id="PS50287"/>
    </source>
</evidence>
<dbReference type="Gene3D" id="3.10.250.10">
    <property type="entry name" value="SRCR-like domain"/>
    <property type="match status" value="1"/>
</dbReference>
<evidence type="ECO:0000313" key="6">
    <source>
        <dbReference type="EnsemblMetazoa" id="XP_038047171.1"/>
    </source>
</evidence>
<dbReference type="InterPro" id="IPR001190">
    <property type="entry name" value="SRCR"/>
</dbReference>
<dbReference type="PANTHER" id="PTHR48071">
    <property type="entry name" value="SRCR DOMAIN-CONTAINING PROTEIN"/>
    <property type="match status" value="1"/>
</dbReference>
<keyword evidence="7" id="KW-1185">Reference proteome</keyword>